<gene>
    <name evidence="1" type="ORF">SMN809_LOCUS58690</name>
</gene>
<proteinExistence type="predicted"/>
<dbReference type="AlphaFoldDB" id="A0A8S3DRX4"/>
<comment type="caution">
    <text evidence="1">The sequence shown here is derived from an EMBL/GenBank/DDBJ whole genome shotgun (WGS) entry which is preliminary data.</text>
</comment>
<sequence>MSIRSEEIQAGKTARYNGDLVEVKKLHIGPLSIRTKVMRELRQLKDLR</sequence>
<evidence type="ECO:0000313" key="2">
    <source>
        <dbReference type="Proteomes" id="UP000676336"/>
    </source>
</evidence>
<dbReference type="EMBL" id="CAJOBI010221294">
    <property type="protein sequence ID" value="CAF5042096.1"/>
    <property type="molecule type" value="Genomic_DNA"/>
</dbReference>
<protein>
    <submittedName>
        <fullName evidence="1">Uncharacterized protein</fullName>
    </submittedName>
</protein>
<reference evidence="1" key="1">
    <citation type="submission" date="2021-02" db="EMBL/GenBank/DDBJ databases">
        <authorList>
            <person name="Nowell W R."/>
        </authorList>
    </citation>
    <scope>NUCLEOTIDE SEQUENCE</scope>
</reference>
<organism evidence="1 2">
    <name type="scientific">Rotaria magnacalcarata</name>
    <dbReference type="NCBI Taxonomy" id="392030"/>
    <lineage>
        <taxon>Eukaryota</taxon>
        <taxon>Metazoa</taxon>
        <taxon>Spiralia</taxon>
        <taxon>Gnathifera</taxon>
        <taxon>Rotifera</taxon>
        <taxon>Eurotatoria</taxon>
        <taxon>Bdelloidea</taxon>
        <taxon>Philodinida</taxon>
        <taxon>Philodinidae</taxon>
        <taxon>Rotaria</taxon>
    </lineage>
</organism>
<accession>A0A8S3DRX4</accession>
<dbReference type="Proteomes" id="UP000676336">
    <property type="component" value="Unassembled WGS sequence"/>
</dbReference>
<evidence type="ECO:0000313" key="1">
    <source>
        <dbReference type="EMBL" id="CAF5042096.1"/>
    </source>
</evidence>
<feature type="non-terminal residue" evidence="1">
    <location>
        <position position="1"/>
    </location>
</feature>
<name>A0A8S3DRX4_9BILA</name>